<dbReference type="OrthoDB" id="5841407at2759"/>
<proteinExistence type="predicted"/>
<evidence type="ECO:0000313" key="4">
    <source>
        <dbReference type="Proteomes" id="UP000271087"/>
    </source>
</evidence>
<dbReference type="AlphaFoldDB" id="A0A182ECC1"/>
<evidence type="ECO:0000313" key="3">
    <source>
        <dbReference type="EMBL" id="VDK78907.1"/>
    </source>
</evidence>
<sequence length="235" mass="27043">MERKNDLSTLRSSTRSGSPTSNTVSSEVSDKRRSLRGRRSSMSVKQVVDGIEITKDVIIGNDMIKVDEKNSSLISVKMAAVDEEKEYLMSYMEKLKNEKGQWDEMLQNYERNVDIAKSELNKSIVLSPKRVDEVRIEYMGTRDTPSPIEFALAMRPSLEKKIESQISQNQKLEDEITAVEDRLHRLQELIKIQKKYLNYENKDALLAQKAEYDAIILQIENWIAKHGFSERLAAI</sequence>
<organism evidence="5">
    <name type="scientific">Onchocerca ochengi</name>
    <name type="common">Filarial nematode worm</name>
    <dbReference type="NCBI Taxonomy" id="42157"/>
    <lineage>
        <taxon>Eukaryota</taxon>
        <taxon>Metazoa</taxon>
        <taxon>Ecdysozoa</taxon>
        <taxon>Nematoda</taxon>
        <taxon>Chromadorea</taxon>
        <taxon>Rhabditida</taxon>
        <taxon>Spirurina</taxon>
        <taxon>Spiruromorpha</taxon>
        <taxon>Filarioidea</taxon>
        <taxon>Onchocercidae</taxon>
        <taxon>Onchocerca</taxon>
    </lineage>
</organism>
<gene>
    <name evidence="3" type="ORF">NOO_LOCUS5715</name>
</gene>
<feature type="coiled-coil region" evidence="1">
    <location>
        <begin position="155"/>
        <end position="189"/>
    </location>
</feature>
<evidence type="ECO:0000256" key="2">
    <source>
        <dbReference type="SAM" id="MobiDB-lite"/>
    </source>
</evidence>
<dbReference type="EMBL" id="UYRW01001591">
    <property type="protein sequence ID" value="VDK78907.1"/>
    <property type="molecule type" value="Genomic_DNA"/>
</dbReference>
<dbReference type="Proteomes" id="UP000271087">
    <property type="component" value="Unassembled WGS sequence"/>
</dbReference>
<feature type="compositionally biased region" description="Low complexity" evidence="2">
    <location>
        <begin position="7"/>
        <end position="23"/>
    </location>
</feature>
<keyword evidence="1" id="KW-0175">Coiled coil</keyword>
<reference evidence="5" key="1">
    <citation type="submission" date="2016-06" db="UniProtKB">
        <authorList>
            <consortium name="WormBaseParasite"/>
        </authorList>
    </citation>
    <scope>IDENTIFICATION</scope>
</reference>
<feature type="region of interest" description="Disordered" evidence="2">
    <location>
        <begin position="1"/>
        <end position="41"/>
    </location>
</feature>
<accession>A0A182ECC1</accession>
<dbReference type="WBParaSite" id="nOo.2.0.1.t05715-RA">
    <property type="protein sequence ID" value="nOo.2.0.1.t05715-RA"/>
    <property type="gene ID" value="nOo.2.0.1.g05715"/>
</dbReference>
<evidence type="ECO:0000256" key="1">
    <source>
        <dbReference type="SAM" id="Coils"/>
    </source>
</evidence>
<feature type="coiled-coil region" evidence="1">
    <location>
        <begin position="92"/>
        <end position="119"/>
    </location>
</feature>
<keyword evidence="4" id="KW-1185">Reference proteome</keyword>
<evidence type="ECO:0000313" key="5">
    <source>
        <dbReference type="WBParaSite" id="nOo.2.0.1.t05715-RA"/>
    </source>
</evidence>
<protein>
    <submittedName>
        <fullName evidence="5">IF rod domain-containing protein</fullName>
    </submittedName>
</protein>
<name>A0A182ECC1_ONCOC</name>
<reference evidence="3 4" key="2">
    <citation type="submission" date="2018-08" db="EMBL/GenBank/DDBJ databases">
        <authorList>
            <person name="Laetsch R D."/>
            <person name="Stevens L."/>
            <person name="Kumar S."/>
            <person name="Blaxter L. M."/>
        </authorList>
    </citation>
    <scope>NUCLEOTIDE SEQUENCE [LARGE SCALE GENOMIC DNA]</scope>
</reference>